<organism evidence="3 4">
    <name type="scientific">Thermogemmatispora tikiterensis</name>
    <dbReference type="NCBI Taxonomy" id="1825093"/>
    <lineage>
        <taxon>Bacteria</taxon>
        <taxon>Bacillati</taxon>
        <taxon>Chloroflexota</taxon>
        <taxon>Ktedonobacteria</taxon>
        <taxon>Thermogemmatisporales</taxon>
        <taxon>Thermogemmatisporaceae</taxon>
        <taxon>Thermogemmatispora</taxon>
    </lineage>
</organism>
<dbReference type="Pfam" id="PF13439">
    <property type="entry name" value="Glyco_transf_4"/>
    <property type="match status" value="1"/>
</dbReference>
<dbReference type="Gene3D" id="3.40.50.2000">
    <property type="entry name" value="Glycogen Phosphorylase B"/>
    <property type="match status" value="2"/>
</dbReference>
<accession>A0A328VKC1</accession>
<dbReference type="Proteomes" id="UP000248706">
    <property type="component" value="Unassembled WGS sequence"/>
</dbReference>
<feature type="domain" description="Glycosyl transferase family 1" evidence="1">
    <location>
        <begin position="208"/>
        <end position="375"/>
    </location>
</feature>
<protein>
    <recommendedName>
        <fullName evidence="5">Glycosyl transferase family 1</fullName>
    </recommendedName>
</protein>
<dbReference type="PANTHER" id="PTHR45947:SF3">
    <property type="entry name" value="SULFOQUINOVOSYL TRANSFERASE SQD2"/>
    <property type="match status" value="1"/>
</dbReference>
<dbReference type="EMBL" id="MCIF01000002">
    <property type="protein sequence ID" value="RAQ95564.1"/>
    <property type="molecule type" value="Genomic_DNA"/>
</dbReference>
<evidence type="ECO:0000313" key="3">
    <source>
        <dbReference type="EMBL" id="RAQ95564.1"/>
    </source>
</evidence>
<dbReference type="InterPro" id="IPR001296">
    <property type="entry name" value="Glyco_trans_1"/>
</dbReference>
<evidence type="ECO:0000259" key="2">
    <source>
        <dbReference type="Pfam" id="PF13439"/>
    </source>
</evidence>
<name>A0A328VKC1_9CHLR</name>
<sequence>MRHAIAMLCVHTSPLDMPGQTPDAGGMNVYIRSLARELGQRQVAVDIFTRRTDDHLPPIVPLGPRTRVIQVEAGPVARLPKHDLYPYLPQFCAAVEAFRQAEGLSYDLIHSHYWLSACAGLELASRWHVAHVTMFHTLAQVKLLSDPTSQEPPLRTEMEKQVVAETDRIIAATAEERLQLMNLYAASPGRISVIPCGVDLRHFVPQDRFQARQRYRLPLDRPLLLFAGRLDPFKGPDLLLRALALMEERAEAVIVGGKLRGDRELQQLRRLAASLGMAARVHFLGALPPCEMPFVYSAADVTVVPSCNESFGLAAVESLACGTPVVATRVGGLAAIVRHGETGYLVPRCAGFFAERLDFMLRHPLLLAQMRRAARPSVMRFNWQQIASQVLDVYAELLSDARYLLAQ</sequence>
<dbReference type="GO" id="GO:0016757">
    <property type="term" value="F:glycosyltransferase activity"/>
    <property type="evidence" value="ECO:0007669"/>
    <property type="project" value="InterPro"/>
</dbReference>
<dbReference type="InterPro" id="IPR028098">
    <property type="entry name" value="Glyco_trans_4-like_N"/>
</dbReference>
<evidence type="ECO:0000313" key="4">
    <source>
        <dbReference type="Proteomes" id="UP000248706"/>
    </source>
</evidence>
<feature type="domain" description="Glycosyltransferase subfamily 4-like N-terminal" evidence="2">
    <location>
        <begin position="25"/>
        <end position="200"/>
    </location>
</feature>
<dbReference type="SUPFAM" id="SSF53756">
    <property type="entry name" value="UDP-Glycosyltransferase/glycogen phosphorylase"/>
    <property type="match status" value="1"/>
</dbReference>
<dbReference type="OrthoDB" id="9795068at2"/>
<reference evidence="3 4" key="1">
    <citation type="submission" date="2016-08" db="EMBL/GenBank/DDBJ databases">
        <title>Analysis of Carbohydrate Active Enzymes in Thermogemmatispora T81 Reveals Carbohydrate Degradation Ability.</title>
        <authorList>
            <person name="Tomazini A."/>
            <person name="Lal S."/>
            <person name="Stott M."/>
            <person name="Henrissat B."/>
            <person name="Polikarpov I."/>
            <person name="Sparling R."/>
            <person name="Levin D.B."/>
        </authorList>
    </citation>
    <scope>NUCLEOTIDE SEQUENCE [LARGE SCALE GENOMIC DNA]</scope>
    <source>
        <strain evidence="3 4">T81</strain>
    </source>
</reference>
<dbReference type="PANTHER" id="PTHR45947">
    <property type="entry name" value="SULFOQUINOVOSYL TRANSFERASE SQD2"/>
    <property type="match status" value="1"/>
</dbReference>
<keyword evidence="4" id="KW-1185">Reference proteome</keyword>
<gene>
    <name evidence="3" type="ORF">A4R35_08455</name>
</gene>
<dbReference type="AlphaFoldDB" id="A0A328VKC1"/>
<dbReference type="Pfam" id="PF00534">
    <property type="entry name" value="Glycos_transf_1"/>
    <property type="match status" value="1"/>
</dbReference>
<dbReference type="InterPro" id="IPR050194">
    <property type="entry name" value="Glycosyltransferase_grp1"/>
</dbReference>
<proteinExistence type="predicted"/>
<comment type="caution">
    <text evidence="3">The sequence shown here is derived from an EMBL/GenBank/DDBJ whole genome shotgun (WGS) entry which is preliminary data.</text>
</comment>
<evidence type="ECO:0008006" key="5">
    <source>
        <dbReference type="Google" id="ProtNLM"/>
    </source>
</evidence>
<dbReference type="RefSeq" id="WP_112428396.1">
    <property type="nucleotide sequence ID" value="NZ_MCIF01000002.1"/>
</dbReference>
<evidence type="ECO:0000259" key="1">
    <source>
        <dbReference type="Pfam" id="PF00534"/>
    </source>
</evidence>